<dbReference type="InterPro" id="IPR007541">
    <property type="entry name" value="Uncharacterised_BSP"/>
</dbReference>
<reference evidence="2 3" key="4">
    <citation type="journal article" date="2011" name="BMC Genomics">
        <title>RNA-Seq improves annotation of protein-coding genes in the cucumber genome.</title>
        <authorList>
            <person name="Li Z."/>
            <person name="Zhang Z."/>
            <person name="Yan P."/>
            <person name="Huang S."/>
            <person name="Fei Z."/>
            <person name="Lin K."/>
        </authorList>
    </citation>
    <scope>NUCLEOTIDE SEQUENCE [LARGE SCALE GENOMIC DNA]</scope>
    <source>
        <strain evidence="3">cv. 9930</strain>
    </source>
</reference>
<reference evidence="2 3" key="2">
    <citation type="journal article" date="2009" name="PLoS ONE">
        <title>An integrated genetic and cytogenetic map of the cucumber genome.</title>
        <authorList>
            <person name="Ren Y."/>
            <person name="Zhang Z."/>
            <person name="Liu J."/>
            <person name="Staub J.E."/>
            <person name="Han Y."/>
            <person name="Cheng Z."/>
            <person name="Li X."/>
            <person name="Lu J."/>
            <person name="Miao H."/>
            <person name="Kang H."/>
            <person name="Xie B."/>
            <person name="Gu X."/>
            <person name="Wang X."/>
            <person name="Du Y."/>
            <person name="Jin W."/>
            <person name="Huang S."/>
        </authorList>
    </citation>
    <scope>NUCLEOTIDE SEQUENCE [LARGE SCALE GENOMIC DNA]</scope>
    <source>
        <strain evidence="3">cv. 9930</strain>
    </source>
</reference>
<name>A0A0A0K7U8_CUCSA</name>
<keyword evidence="1" id="KW-1133">Transmembrane helix</keyword>
<dbReference type="PANTHER" id="PTHR33321">
    <property type="match status" value="1"/>
</dbReference>
<dbReference type="OMA" id="SAITHVW"/>
<dbReference type="Proteomes" id="UP000029981">
    <property type="component" value="Chromosome 7"/>
</dbReference>
<evidence type="ECO:0000313" key="3">
    <source>
        <dbReference type="Proteomes" id="UP000029981"/>
    </source>
</evidence>
<reference evidence="2 3" key="3">
    <citation type="journal article" date="2010" name="BMC Genomics">
        <title>Transcriptome sequencing and comparative analysis of cucumber flowers with different sex types.</title>
        <authorList>
            <person name="Guo S."/>
            <person name="Zheng Y."/>
            <person name="Joung J.G."/>
            <person name="Liu S."/>
            <person name="Zhang Z."/>
            <person name="Crasta O.R."/>
            <person name="Sobral B.W."/>
            <person name="Xu Y."/>
            <person name="Huang S."/>
            <person name="Fei Z."/>
        </authorList>
    </citation>
    <scope>NUCLEOTIDE SEQUENCE [LARGE SCALE GENOMIC DNA]</scope>
    <source>
        <strain evidence="3">cv. 9930</strain>
    </source>
</reference>
<dbReference type="Gramene" id="KGN43891">
    <property type="protein sequence ID" value="KGN43891"/>
    <property type="gene ID" value="Csa_7G072780"/>
</dbReference>
<keyword evidence="1" id="KW-0812">Transmembrane</keyword>
<proteinExistence type="predicted"/>
<reference evidence="2 3" key="1">
    <citation type="journal article" date="2009" name="Nat. Genet.">
        <title>The genome of the cucumber, Cucumis sativus L.</title>
        <authorList>
            <person name="Huang S."/>
            <person name="Li R."/>
            <person name="Zhang Z."/>
            <person name="Li L."/>
            <person name="Gu X."/>
            <person name="Fan W."/>
            <person name="Lucas W.J."/>
            <person name="Wang X."/>
            <person name="Xie B."/>
            <person name="Ni P."/>
            <person name="Ren Y."/>
            <person name="Zhu H."/>
            <person name="Li J."/>
            <person name="Lin K."/>
            <person name="Jin W."/>
            <person name="Fei Z."/>
            <person name="Li G."/>
            <person name="Staub J."/>
            <person name="Kilian A."/>
            <person name="van der Vossen E.A."/>
            <person name="Wu Y."/>
            <person name="Guo J."/>
            <person name="He J."/>
            <person name="Jia Z."/>
            <person name="Ren Y."/>
            <person name="Tian G."/>
            <person name="Lu Y."/>
            <person name="Ruan J."/>
            <person name="Qian W."/>
            <person name="Wang M."/>
            <person name="Huang Q."/>
            <person name="Li B."/>
            <person name="Xuan Z."/>
            <person name="Cao J."/>
            <person name="Asan"/>
            <person name="Wu Z."/>
            <person name="Zhang J."/>
            <person name="Cai Q."/>
            <person name="Bai Y."/>
            <person name="Zhao B."/>
            <person name="Han Y."/>
            <person name="Li Y."/>
            <person name="Li X."/>
            <person name="Wang S."/>
            <person name="Shi Q."/>
            <person name="Liu S."/>
            <person name="Cho W.K."/>
            <person name="Kim J.Y."/>
            <person name="Xu Y."/>
            <person name="Heller-Uszynska K."/>
            <person name="Miao H."/>
            <person name="Cheng Z."/>
            <person name="Zhang S."/>
            <person name="Wu J."/>
            <person name="Yang Y."/>
            <person name="Kang H."/>
            <person name="Li M."/>
            <person name="Liang H."/>
            <person name="Ren X."/>
            <person name="Shi Z."/>
            <person name="Wen M."/>
            <person name="Jian M."/>
            <person name="Yang H."/>
            <person name="Zhang G."/>
            <person name="Yang Z."/>
            <person name="Chen R."/>
            <person name="Liu S."/>
            <person name="Li J."/>
            <person name="Ma L."/>
            <person name="Liu H."/>
            <person name="Zhou Y."/>
            <person name="Zhao J."/>
            <person name="Fang X."/>
            <person name="Li G."/>
            <person name="Fang L."/>
            <person name="Li Y."/>
            <person name="Liu D."/>
            <person name="Zheng H."/>
            <person name="Zhang Y."/>
            <person name="Qin N."/>
            <person name="Li Z."/>
            <person name="Yang G."/>
            <person name="Yang S."/>
            <person name="Bolund L."/>
            <person name="Kristiansen K."/>
            <person name="Zheng H."/>
            <person name="Li S."/>
            <person name="Zhang X."/>
            <person name="Yang H."/>
            <person name="Wang J."/>
            <person name="Sun R."/>
            <person name="Zhang B."/>
            <person name="Jiang S."/>
            <person name="Wang J."/>
            <person name="Du Y."/>
            <person name="Li S."/>
        </authorList>
    </citation>
    <scope>NUCLEOTIDE SEQUENCE [LARGE SCALE GENOMIC DNA]</scope>
    <source>
        <strain evidence="3">cv. 9930</strain>
    </source>
</reference>
<dbReference type="eggNOG" id="ENOG502QURC">
    <property type="taxonomic scope" value="Eukaryota"/>
</dbReference>
<dbReference type="Pfam" id="PF04450">
    <property type="entry name" value="BSP"/>
    <property type="match status" value="1"/>
</dbReference>
<organism evidence="2 3">
    <name type="scientific">Cucumis sativus</name>
    <name type="common">Cucumber</name>
    <dbReference type="NCBI Taxonomy" id="3659"/>
    <lineage>
        <taxon>Eukaryota</taxon>
        <taxon>Viridiplantae</taxon>
        <taxon>Streptophyta</taxon>
        <taxon>Embryophyta</taxon>
        <taxon>Tracheophyta</taxon>
        <taxon>Spermatophyta</taxon>
        <taxon>Magnoliopsida</taxon>
        <taxon>eudicotyledons</taxon>
        <taxon>Gunneridae</taxon>
        <taxon>Pentapetalae</taxon>
        <taxon>rosids</taxon>
        <taxon>fabids</taxon>
        <taxon>Cucurbitales</taxon>
        <taxon>Cucurbitaceae</taxon>
        <taxon>Benincaseae</taxon>
        <taxon>Cucumis</taxon>
    </lineage>
</organism>
<accession>A0A0A0K7U8</accession>
<dbReference type="PANTHER" id="PTHR33321:SF12">
    <property type="entry name" value="PLANT BASIC SECRETORY PROTEIN (BSP) FAMILY PROTEIN"/>
    <property type="match status" value="1"/>
</dbReference>
<dbReference type="EMBL" id="CM002928">
    <property type="protein sequence ID" value="KGN43891.1"/>
    <property type="molecule type" value="Genomic_DNA"/>
</dbReference>
<protein>
    <submittedName>
        <fullName evidence="2">NtPRp27-like protein</fullName>
    </submittedName>
</protein>
<gene>
    <name evidence="2" type="ORF">Csa_7G072780</name>
</gene>
<dbReference type="AlphaFoldDB" id="A0A0A0K7U8"/>
<evidence type="ECO:0000313" key="2">
    <source>
        <dbReference type="EMBL" id="KGN43891.1"/>
    </source>
</evidence>
<dbReference type="STRING" id="3659.A0A0A0K7U8"/>
<feature type="transmembrane region" description="Helical" evidence="1">
    <location>
        <begin position="29"/>
        <end position="48"/>
    </location>
</feature>
<keyword evidence="3" id="KW-1185">Reference proteome</keyword>
<sequence>MDIGNIHDHSSILPYLKQRKLSIPSTSQASIMASNTIIFFFIASLFLLHTVSAVEYIITSNAGGTPGGNRFDTQIGADYCRQTMIEASGFIWSIFRQNTPADRRNVQSVILLIDRDLHQYPAFASNNRIHVSASYIARYNGDVRMAVTGILYHEMVHVWQWNGNGAAPGWLIEGYADYVRLKAGYIPGHWVAPGGGSSWMEGYDKTARFMDYLEGRRSGFVSALNRMLRVGYSPEYFVQLQGKTVAELWAEYKAAFGNRG</sequence>
<evidence type="ECO:0000256" key="1">
    <source>
        <dbReference type="SAM" id="Phobius"/>
    </source>
</evidence>
<keyword evidence="1" id="KW-0472">Membrane</keyword>